<feature type="domain" description="FAS1" evidence="4">
    <location>
        <begin position="90"/>
        <end position="223"/>
    </location>
</feature>
<dbReference type="Pfam" id="PF02469">
    <property type="entry name" value="Fasciclin"/>
    <property type="match status" value="1"/>
</dbReference>
<reference evidence="5" key="1">
    <citation type="submission" date="2020-02" db="EMBL/GenBank/DDBJ databases">
        <authorList>
            <person name="Meier V. D."/>
        </authorList>
    </citation>
    <scope>NUCLEOTIDE SEQUENCE</scope>
    <source>
        <strain evidence="5">AVDCRST_MAG60</strain>
    </source>
</reference>
<dbReference type="InterPro" id="IPR036378">
    <property type="entry name" value="FAS1_dom_sf"/>
</dbReference>
<proteinExistence type="predicted"/>
<accession>A0A6J4NM04</accession>
<keyword evidence="5" id="KW-0449">Lipoprotein</keyword>
<feature type="compositionally biased region" description="Low complexity" evidence="2">
    <location>
        <begin position="31"/>
        <end position="44"/>
    </location>
</feature>
<dbReference type="SMART" id="SM00554">
    <property type="entry name" value="FAS1"/>
    <property type="match status" value="1"/>
</dbReference>
<dbReference type="GO" id="GO:0031012">
    <property type="term" value="C:extracellular matrix"/>
    <property type="evidence" value="ECO:0007669"/>
    <property type="project" value="TreeGrafter"/>
</dbReference>
<feature type="signal peptide" evidence="3">
    <location>
        <begin position="1"/>
        <end position="22"/>
    </location>
</feature>
<gene>
    <name evidence="5" type="ORF">AVDCRST_MAG60-1337</name>
</gene>
<dbReference type="Gene3D" id="2.30.180.10">
    <property type="entry name" value="FAS1 domain"/>
    <property type="match status" value="1"/>
</dbReference>
<protein>
    <submittedName>
        <fullName evidence="5">Putative lipoprotein</fullName>
    </submittedName>
</protein>
<evidence type="ECO:0000256" key="1">
    <source>
        <dbReference type="ARBA" id="ARBA00022729"/>
    </source>
</evidence>
<feature type="chain" id="PRO_5038796583" evidence="3">
    <location>
        <begin position="23"/>
        <end position="225"/>
    </location>
</feature>
<dbReference type="InterPro" id="IPR000782">
    <property type="entry name" value="FAS1_domain"/>
</dbReference>
<dbReference type="GO" id="GO:0007155">
    <property type="term" value="P:cell adhesion"/>
    <property type="evidence" value="ECO:0007669"/>
    <property type="project" value="TreeGrafter"/>
</dbReference>
<sequence>MNRIARKSGLAAMALTMSLGLAACGGEDPADTASDAASETTSETPTEEPMEEETMEEESEPAADAGADTFGPGCSAIPAEGAASFNGMATEPVATAASANPLLETLVAAVTEADLVDTLNSAPEITVFAPTNDAFAKIPAAAMKDVMADKKLLTTILTNHVVEGKLSPEDVVGKQKSLAGGNLNVKGSGEEFTVTSKGTKMSAVLCGNVPTANATVYIVDTVLMP</sequence>
<dbReference type="InterPro" id="IPR050904">
    <property type="entry name" value="Adhesion/Biosynth-related"/>
</dbReference>
<feature type="compositionally biased region" description="Acidic residues" evidence="2">
    <location>
        <begin position="45"/>
        <end position="61"/>
    </location>
</feature>
<dbReference type="PROSITE" id="PS51257">
    <property type="entry name" value="PROKAR_LIPOPROTEIN"/>
    <property type="match status" value="1"/>
</dbReference>
<dbReference type="AlphaFoldDB" id="A0A6J4NM04"/>
<organism evidence="5">
    <name type="scientific">uncultured Nocardioides sp</name>
    <dbReference type="NCBI Taxonomy" id="198441"/>
    <lineage>
        <taxon>Bacteria</taxon>
        <taxon>Bacillati</taxon>
        <taxon>Actinomycetota</taxon>
        <taxon>Actinomycetes</taxon>
        <taxon>Propionibacteriales</taxon>
        <taxon>Nocardioidaceae</taxon>
        <taxon>Nocardioides</taxon>
        <taxon>environmental samples</taxon>
    </lineage>
</organism>
<name>A0A6J4NM04_9ACTN</name>
<feature type="region of interest" description="Disordered" evidence="2">
    <location>
        <begin position="23"/>
        <end position="73"/>
    </location>
</feature>
<dbReference type="PROSITE" id="PS50213">
    <property type="entry name" value="FAS1"/>
    <property type="match status" value="1"/>
</dbReference>
<dbReference type="SUPFAM" id="SSF82153">
    <property type="entry name" value="FAS1 domain"/>
    <property type="match status" value="1"/>
</dbReference>
<evidence type="ECO:0000256" key="2">
    <source>
        <dbReference type="SAM" id="MobiDB-lite"/>
    </source>
</evidence>
<keyword evidence="1 3" id="KW-0732">Signal</keyword>
<evidence type="ECO:0000256" key="3">
    <source>
        <dbReference type="SAM" id="SignalP"/>
    </source>
</evidence>
<evidence type="ECO:0000259" key="4">
    <source>
        <dbReference type="PROSITE" id="PS50213"/>
    </source>
</evidence>
<dbReference type="GO" id="GO:0030198">
    <property type="term" value="P:extracellular matrix organization"/>
    <property type="evidence" value="ECO:0007669"/>
    <property type="project" value="TreeGrafter"/>
</dbReference>
<evidence type="ECO:0000313" key="5">
    <source>
        <dbReference type="EMBL" id="CAA9387710.1"/>
    </source>
</evidence>
<dbReference type="PANTHER" id="PTHR10900:SF77">
    <property type="entry name" value="FI19380P1"/>
    <property type="match status" value="1"/>
</dbReference>
<dbReference type="GO" id="GO:0005615">
    <property type="term" value="C:extracellular space"/>
    <property type="evidence" value="ECO:0007669"/>
    <property type="project" value="TreeGrafter"/>
</dbReference>
<dbReference type="EMBL" id="CADCUN010000142">
    <property type="protein sequence ID" value="CAA9387710.1"/>
    <property type="molecule type" value="Genomic_DNA"/>
</dbReference>
<dbReference type="FunFam" id="2.30.180.10:FF:000019">
    <property type="entry name" value="Cell surface lipoprotein"/>
    <property type="match status" value="1"/>
</dbReference>
<dbReference type="PANTHER" id="PTHR10900">
    <property type="entry name" value="PERIOSTIN-RELATED"/>
    <property type="match status" value="1"/>
</dbReference>
<dbReference type="GO" id="GO:0050839">
    <property type="term" value="F:cell adhesion molecule binding"/>
    <property type="evidence" value="ECO:0007669"/>
    <property type="project" value="TreeGrafter"/>
</dbReference>